<dbReference type="EMBL" id="BGPR01001451">
    <property type="protein sequence ID" value="GBM54262.1"/>
    <property type="molecule type" value="Genomic_DNA"/>
</dbReference>
<dbReference type="InterPro" id="IPR013961">
    <property type="entry name" value="RAI1"/>
</dbReference>
<dbReference type="AlphaFoldDB" id="A0A4Y2GK94"/>
<evidence type="ECO:0000259" key="3">
    <source>
        <dbReference type="Pfam" id="PF08652"/>
    </source>
</evidence>
<comment type="function">
    <text evidence="2">Decapping enzyme for NAD-capped RNAs: specifically hydrolyzes the nicotinamide adenine dinucleotide (NAD) cap from a subset of RNAs by removing the entire NAD moiety from the 5'-end of an NAD-capped RNA.</text>
</comment>
<dbReference type="GO" id="GO:0005829">
    <property type="term" value="C:cytosol"/>
    <property type="evidence" value="ECO:0007669"/>
    <property type="project" value="TreeGrafter"/>
</dbReference>
<protein>
    <recommendedName>
        <fullName evidence="2">Decapping nuclease</fullName>
        <ecNumber evidence="2">3.6.1.-</ecNumber>
    </recommendedName>
</protein>
<dbReference type="Proteomes" id="UP000499080">
    <property type="component" value="Unassembled WGS sequence"/>
</dbReference>
<name>A0A4Y2GK94_ARAVE</name>
<dbReference type="GO" id="GO:0000956">
    <property type="term" value="P:nuclear-transcribed mRNA catabolic process"/>
    <property type="evidence" value="ECO:0007669"/>
    <property type="project" value="TreeGrafter"/>
</dbReference>
<dbReference type="PANTHER" id="PTHR12395">
    <property type="entry name" value="DOM-3 RELATED"/>
    <property type="match status" value="1"/>
</dbReference>
<dbReference type="InterPro" id="IPR039039">
    <property type="entry name" value="RAI1-like_fam"/>
</dbReference>
<dbReference type="EC" id="3.6.1.-" evidence="2"/>
<evidence type="ECO:0000256" key="1">
    <source>
        <dbReference type="ARBA" id="ARBA00006562"/>
    </source>
</evidence>
<dbReference type="GO" id="GO:0110155">
    <property type="term" value="P:NAD-cap decapping"/>
    <property type="evidence" value="ECO:0007669"/>
    <property type="project" value="TreeGrafter"/>
</dbReference>
<sequence length="198" mass="23089">MTTISFSYVDSEEIDPQEAPFPLSNGKNIPLFGKPKEIGHFSIDARRKIHFDKSQMKYLIPFWKMRDLGFDLNMNFSTDVVHNYVAIDKMYQTLYWLKYHKHVLKPKSTETRMNTSCVDFVTARGTLSLISCTPYLKECLRNQWEACATKYNGIIYFALVDSDIDIAEEENASEQKKRFQSWGYKFEQYITTGLNLGT</sequence>
<keyword evidence="2" id="KW-0547">Nucleotide-binding</keyword>
<evidence type="ECO:0000313" key="4">
    <source>
        <dbReference type="EMBL" id="GBM54262.1"/>
    </source>
</evidence>
<dbReference type="GO" id="GO:0046872">
    <property type="term" value="F:metal ion binding"/>
    <property type="evidence" value="ECO:0007669"/>
    <property type="project" value="UniProtKB-KW"/>
</dbReference>
<keyword evidence="2" id="KW-0694">RNA-binding</keyword>
<dbReference type="GO" id="GO:0000166">
    <property type="term" value="F:nucleotide binding"/>
    <property type="evidence" value="ECO:0007669"/>
    <property type="project" value="UniProtKB-KW"/>
</dbReference>
<keyword evidence="2" id="KW-0479">Metal-binding</keyword>
<accession>A0A4Y2GK94</accession>
<gene>
    <name evidence="4" type="ORF">AVEN_208598_1</name>
</gene>
<dbReference type="GO" id="GO:0005634">
    <property type="term" value="C:nucleus"/>
    <property type="evidence" value="ECO:0007669"/>
    <property type="project" value="UniProtKB-SubCell"/>
</dbReference>
<reference evidence="4 5" key="1">
    <citation type="journal article" date="2019" name="Sci. Rep.">
        <title>Orb-weaving spider Araneus ventricosus genome elucidates the spidroin gene catalogue.</title>
        <authorList>
            <person name="Kono N."/>
            <person name="Nakamura H."/>
            <person name="Ohtoshi R."/>
            <person name="Moran D.A.P."/>
            <person name="Shinohara A."/>
            <person name="Yoshida Y."/>
            <person name="Fujiwara M."/>
            <person name="Mori M."/>
            <person name="Tomita M."/>
            <person name="Arakawa K."/>
        </authorList>
    </citation>
    <scope>NUCLEOTIDE SEQUENCE [LARGE SCALE GENOMIC DNA]</scope>
</reference>
<keyword evidence="2" id="KW-0378">Hydrolase</keyword>
<dbReference type="PANTHER" id="PTHR12395:SF9">
    <property type="entry name" value="DECAPPING AND EXORIBONUCLEASE PROTEIN"/>
    <property type="match status" value="1"/>
</dbReference>
<keyword evidence="2" id="KW-0539">Nucleus</keyword>
<dbReference type="GO" id="GO:0034353">
    <property type="term" value="F:mRNA 5'-diphosphatase activity"/>
    <property type="evidence" value="ECO:0007669"/>
    <property type="project" value="TreeGrafter"/>
</dbReference>
<keyword evidence="2" id="KW-0540">Nuclease</keyword>
<evidence type="ECO:0000313" key="5">
    <source>
        <dbReference type="Proteomes" id="UP000499080"/>
    </source>
</evidence>
<comment type="subcellular location">
    <subcellularLocation>
        <location evidence="2">Nucleus</location>
    </subcellularLocation>
</comment>
<dbReference type="GO" id="GO:0003723">
    <property type="term" value="F:RNA binding"/>
    <property type="evidence" value="ECO:0007669"/>
    <property type="project" value="UniProtKB-KW"/>
</dbReference>
<feature type="domain" description="RAI1-like" evidence="3">
    <location>
        <begin position="34"/>
        <end position="192"/>
    </location>
</feature>
<dbReference type="Pfam" id="PF08652">
    <property type="entry name" value="RAI1"/>
    <property type="match status" value="1"/>
</dbReference>
<proteinExistence type="inferred from homology"/>
<evidence type="ECO:0000256" key="2">
    <source>
        <dbReference type="RuleBase" id="RU367113"/>
    </source>
</evidence>
<comment type="similarity">
    <text evidence="1 2">Belongs to the DXO/Dom3Z family.</text>
</comment>
<comment type="cofactor">
    <cofactor evidence="2">
        <name>a divalent metal cation</name>
        <dbReference type="ChEBI" id="CHEBI:60240"/>
    </cofactor>
</comment>
<keyword evidence="5" id="KW-1185">Reference proteome</keyword>
<dbReference type="GO" id="GO:0004518">
    <property type="term" value="F:nuclease activity"/>
    <property type="evidence" value="ECO:0007669"/>
    <property type="project" value="UniProtKB-KW"/>
</dbReference>
<organism evidence="4 5">
    <name type="scientific">Araneus ventricosus</name>
    <name type="common">Orbweaver spider</name>
    <name type="synonym">Epeira ventricosa</name>
    <dbReference type="NCBI Taxonomy" id="182803"/>
    <lineage>
        <taxon>Eukaryota</taxon>
        <taxon>Metazoa</taxon>
        <taxon>Ecdysozoa</taxon>
        <taxon>Arthropoda</taxon>
        <taxon>Chelicerata</taxon>
        <taxon>Arachnida</taxon>
        <taxon>Araneae</taxon>
        <taxon>Araneomorphae</taxon>
        <taxon>Entelegynae</taxon>
        <taxon>Araneoidea</taxon>
        <taxon>Araneidae</taxon>
        <taxon>Araneus</taxon>
    </lineage>
</organism>
<comment type="caution">
    <text evidence="4">The sequence shown here is derived from an EMBL/GenBank/DDBJ whole genome shotgun (WGS) entry which is preliminary data.</text>
</comment>
<dbReference type="OrthoDB" id="5853397at2759"/>